<proteinExistence type="predicted"/>
<evidence type="ECO:0000256" key="1">
    <source>
        <dbReference type="SAM" id="Phobius"/>
    </source>
</evidence>
<evidence type="ECO:0000313" key="3">
    <source>
        <dbReference type="Proteomes" id="UP000219514"/>
    </source>
</evidence>
<evidence type="ECO:0000313" key="2">
    <source>
        <dbReference type="EMBL" id="SNX96092.1"/>
    </source>
</evidence>
<dbReference type="PROSITE" id="PS51257">
    <property type="entry name" value="PROKAR_LIPOPROTEIN"/>
    <property type="match status" value="1"/>
</dbReference>
<keyword evidence="1" id="KW-1133">Transmembrane helix</keyword>
<dbReference type="EMBL" id="OBDO01000003">
    <property type="protein sequence ID" value="SNX96092.1"/>
    <property type="molecule type" value="Genomic_DNA"/>
</dbReference>
<keyword evidence="3" id="KW-1185">Reference proteome</keyword>
<dbReference type="AlphaFoldDB" id="A0A285EAJ1"/>
<organism evidence="2 3">
    <name type="scientific">Geodermatophilus sabuli</name>
    <dbReference type="NCBI Taxonomy" id="1564158"/>
    <lineage>
        <taxon>Bacteria</taxon>
        <taxon>Bacillati</taxon>
        <taxon>Actinomycetota</taxon>
        <taxon>Actinomycetes</taxon>
        <taxon>Geodermatophilales</taxon>
        <taxon>Geodermatophilaceae</taxon>
        <taxon>Geodermatophilus</taxon>
    </lineage>
</organism>
<feature type="transmembrane region" description="Helical" evidence="1">
    <location>
        <begin position="12"/>
        <end position="30"/>
    </location>
</feature>
<keyword evidence="1" id="KW-0472">Membrane</keyword>
<keyword evidence="1" id="KW-0812">Transmembrane</keyword>
<accession>A0A285EAJ1</accession>
<name>A0A285EAJ1_9ACTN</name>
<dbReference type="Proteomes" id="UP000219514">
    <property type="component" value="Unassembled WGS sequence"/>
</dbReference>
<reference evidence="2 3" key="1">
    <citation type="submission" date="2017-09" db="EMBL/GenBank/DDBJ databases">
        <authorList>
            <person name="Ehlers B."/>
            <person name="Leendertz F.H."/>
        </authorList>
    </citation>
    <scope>NUCLEOTIDE SEQUENCE [LARGE SCALE GENOMIC DNA]</scope>
    <source>
        <strain evidence="2 3">DSM 46844</strain>
    </source>
</reference>
<sequence length="95" mass="9872">MRLGGMPVGDLLVVFAVLAPAIAAACSGGLALQTSRGARRRVATSVITTLGLVLGVLAFHRVLVDWLALLAEIGPPIAVSFRFEAARQRRGLPPG</sequence>
<protein>
    <submittedName>
        <fullName evidence="2">Uncharacterized protein</fullName>
    </submittedName>
</protein>
<feature type="transmembrane region" description="Helical" evidence="1">
    <location>
        <begin position="42"/>
        <end position="60"/>
    </location>
</feature>
<gene>
    <name evidence="2" type="ORF">SAMN06893097_103261</name>
</gene>